<dbReference type="Pfam" id="PF01761">
    <property type="entry name" value="DHQ_synthase"/>
    <property type="match status" value="1"/>
</dbReference>
<feature type="active site" description="Proton acceptor; for 3-dehydroquinate synthase activity" evidence="23">
    <location>
        <position position="255"/>
    </location>
</feature>
<comment type="similarity">
    <text evidence="23 24">In the C-terminal section; belongs to the shikimate dehydrogenase family.</text>
</comment>
<feature type="binding site" evidence="23">
    <location>
        <begin position="860"/>
        <end position="867"/>
    </location>
    <ligand>
        <name>ATP</name>
        <dbReference type="ChEBI" id="CHEBI:30616"/>
    </ligand>
</feature>
<dbReference type="EC" id="4.2.3.4" evidence="23"/>
<dbReference type="Pfam" id="PF24621">
    <property type="entry name" value="DHQS_C"/>
    <property type="match status" value="1"/>
</dbReference>
<feature type="binding site" evidence="23">
    <location>
        <begin position="75"/>
        <end position="78"/>
    </location>
    <ligand>
        <name>NAD(+)</name>
        <dbReference type="ChEBI" id="CHEBI:57540"/>
    </ligand>
</feature>
<dbReference type="CDD" id="cd08195">
    <property type="entry name" value="DHQS"/>
    <property type="match status" value="1"/>
</dbReference>
<dbReference type="FunFam" id="3.40.50.1970:FF:000007">
    <property type="entry name" value="Pentafunctional AROM polypeptide"/>
    <property type="match status" value="1"/>
</dbReference>
<dbReference type="InterPro" id="IPR013785">
    <property type="entry name" value="Aldolase_TIM"/>
</dbReference>
<dbReference type="PROSITE" id="PS00104">
    <property type="entry name" value="EPSP_SYNTHASE_1"/>
    <property type="match status" value="1"/>
</dbReference>
<dbReference type="SUPFAM" id="SSF55205">
    <property type="entry name" value="EPT/RTPC-like"/>
    <property type="match status" value="1"/>
</dbReference>
<dbReference type="Gene3D" id="3.40.50.1970">
    <property type="match status" value="1"/>
</dbReference>
<dbReference type="OrthoDB" id="197068at2759"/>
<dbReference type="EC" id="2.7.1.71" evidence="23"/>
<dbReference type="EC" id="2.5.1.19" evidence="23"/>
<keyword evidence="19 23" id="KW-0511">Multifunctional enzyme</keyword>
<keyword evidence="7 23" id="KW-0963">Cytoplasm</keyword>
<keyword evidence="15 23" id="KW-0521">NADP</keyword>
<dbReference type="GO" id="GO:0005524">
    <property type="term" value="F:ATP binding"/>
    <property type="evidence" value="ECO:0007669"/>
    <property type="project" value="UniProtKB-UniRule"/>
</dbReference>
<dbReference type="Gene3D" id="3.40.50.300">
    <property type="entry name" value="P-loop containing nucleotide triphosphate hydrolases"/>
    <property type="match status" value="1"/>
</dbReference>
<dbReference type="Gene3D" id="3.40.50.10860">
    <property type="entry name" value="Leucine Dehydrogenase, chain A, domain 1"/>
    <property type="match status" value="1"/>
</dbReference>
<evidence type="ECO:0000256" key="22">
    <source>
        <dbReference type="ARBA" id="ARBA00054455"/>
    </source>
</evidence>
<feature type="binding site" evidence="23">
    <location>
        <position position="111"/>
    </location>
    <ligand>
        <name>NAD(+)</name>
        <dbReference type="ChEBI" id="CHEBI:57540"/>
    </ligand>
</feature>
<comment type="catalytic activity">
    <reaction evidence="23 24">
        <text>3-dehydroquinate = 3-dehydroshikimate + H2O</text>
        <dbReference type="Rhea" id="RHEA:21096"/>
        <dbReference type="ChEBI" id="CHEBI:15377"/>
        <dbReference type="ChEBI" id="CHEBI:16630"/>
        <dbReference type="ChEBI" id="CHEBI:32364"/>
        <dbReference type="EC" id="4.2.1.10"/>
    </reaction>
</comment>
<comment type="catalytic activity">
    <reaction evidence="20">
        <text>3-phosphoshikimate + phosphoenolpyruvate = 5-O-(1-carboxyvinyl)-3-phosphoshikimate + phosphate</text>
        <dbReference type="Rhea" id="RHEA:21256"/>
        <dbReference type="ChEBI" id="CHEBI:43474"/>
        <dbReference type="ChEBI" id="CHEBI:57701"/>
        <dbReference type="ChEBI" id="CHEBI:58702"/>
        <dbReference type="ChEBI" id="CHEBI:145989"/>
        <dbReference type="EC" id="2.5.1.19"/>
    </reaction>
    <physiologicalReaction direction="left-to-right" evidence="20">
        <dbReference type="Rhea" id="RHEA:21257"/>
    </physiologicalReaction>
</comment>
<keyword evidence="12 23" id="KW-0418">Kinase</keyword>
<feature type="binding site" evidence="23">
    <location>
        <position position="266"/>
    </location>
    <ligand>
        <name>Zn(2+)</name>
        <dbReference type="ChEBI" id="CHEBI:29105"/>
        <note>catalytic</note>
    </ligand>
</feature>
<dbReference type="CDD" id="cd00502">
    <property type="entry name" value="DHQase_I"/>
    <property type="match status" value="1"/>
</dbReference>
<dbReference type="SUPFAM" id="SSF53223">
    <property type="entry name" value="Aminoacid dehydrogenase-like, N-terminal domain"/>
    <property type="match status" value="1"/>
</dbReference>
<dbReference type="FunFam" id="3.20.20.70:FF:000135">
    <property type="entry name" value="Pentafunctional AROM polypeptide"/>
    <property type="match status" value="1"/>
</dbReference>
<evidence type="ECO:0000256" key="23">
    <source>
        <dbReference type="HAMAP-Rule" id="MF_03143"/>
    </source>
</evidence>
<evidence type="ECO:0000256" key="14">
    <source>
        <dbReference type="ARBA" id="ARBA00022840"/>
    </source>
</evidence>
<comment type="similarity">
    <text evidence="5">In the N-terminal section; belongs to the shikimate kinase family.</text>
</comment>
<keyword evidence="31" id="KW-1185">Reference proteome</keyword>
<comment type="pathway">
    <text evidence="23 24">Metabolic intermediate biosynthesis; chorismate biosynthesis; chorismate from D-erythrose 4-phosphate and phosphoenolpyruvate: step 3/7.</text>
</comment>
<feature type="binding site" evidence="23">
    <location>
        <position position="282"/>
    </location>
    <ligand>
        <name>Zn(2+)</name>
        <dbReference type="ChEBI" id="CHEBI:29105"/>
        <note>catalytic</note>
    </ligand>
</feature>
<evidence type="ECO:0000256" key="11">
    <source>
        <dbReference type="ARBA" id="ARBA00022741"/>
    </source>
</evidence>
<feature type="binding site" evidence="23">
    <location>
        <begin position="186"/>
        <end position="189"/>
    </location>
    <ligand>
        <name>7-phospho-2-dehydro-3-deoxy-D-arabino-heptonate</name>
        <dbReference type="ChEBI" id="CHEBI:58394"/>
    </ligand>
</feature>
<feature type="domain" description="Shikimate dehydrogenase substrate binding N-terminal" evidence="28">
    <location>
        <begin position="1288"/>
        <end position="1372"/>
    </location>
</feature>
<dbReference type="InterPro" id="IPR006264">
    <property type="entry name" value="EPSP_synthase"/>
</dbReference>
<comment type="pathway">
    <text evidence="3 23 24">Metabolic intermediate biosynthesis; chorismate biosynthesis; chorismate from D-erythrose 4-phosphate and phosphoenolpyruvate: step 5/7.</text>
</comment>
<dbReference type="FunFam" id="1.20.1090.10:FF:000007">
    <property type="entry name" value="Pentafunctional AROM polypeptide"/>
    <property type="match status" value="1"/>
</dbReference>
<feature type="region of interest" description="Shikimate dehydrogenase" evidence="23">
    <location>
        <begin position="1283"/>
        <end position="1571"/>
    </location>
</feature>
<dbReference type="InterPro" id="IPR000623">
    <property type="entry name" value="Shikimate_kinase/TSH1"/>
</dbReference>
<dbReference type="Gene3D" id="3.65.10.10">
    <property type="entry name" value="Enolpyruvate transferase domain"/>
    <property type="match status" value="2"/>
</dbReference>
<feature type="binding site" evidence="23">
    <location>
        <position position="266"/>
    </location>
    <ligand>
        <name>7-phospho-2-dehydro-3-deoxy-D-arabino-heptonate</name>
        <dbReference type="ChEBI" id="CHEBI:58394"/>
    </ligand>
</feature>
<dbReference type="Gene3D" id="3.40.50.720">
    <property type="entry name" value="NAD(P)-binding Rossmann-like Domain"/>
    <property type="match status" value="1"/>
</dbReference>
<dbReference type="UniPathway" id="UPA00053">
    <property type="reaction ID" value="UER00085"/>
</dbReference>
<keyword evidence="13 23" id="KW-0862">Zinc</keyword>
<dbReference type="InterPro" id="IPR027417">
    <property type="entry name" value="P-loop_NTPase"/>
</dbReference>
<comment type="catalytic activity">
    <reaction evidence="23 24">
        <text>7-phospho-2-dehydro-3-deoxy-D-arabino-heptonate = 3-dehydroquinate + phosphate</text>
        <dbReference type="Rhea" id="RHEA:21968"/>
        <dbReference type="ChEBI" id="CHEBI:32364"/>
        <dbReference type="ChEBI" id="CHEBI:43474"/>
        <dbReference type="ChEBI" id="CHEBI:58394"/>
        <dbReference type="EC" id="4.2.3.4"/>
    </reaction>
</comment>
<feature type="binding site" evidence="23">
    <location>
        <position position="182"/>
    </location>
    <ligand>
        <name>NAD(+)</name>
        <dbReference type="ChEBI" id="CHEBI:57540"/>
    </ligand>
</feature>
<feature type="active site" description="Proton acceptor; for 3-dehydroquinate synthase activity" evidence="23">
    <location>
        <position position="270"/>
    </location>
</feature>
<evidence type="ECO:0000256" key="17">
    <source>
        <dbReference type="ARBA" id="ARBA00023141"/>
    </source>
</evidence>
<dbReference type="InterPro" id="IPR010110">
    <property type="entry name" value="Shikimate_DH_AroM-type"/>
</dbReference>
<dbReference type="InterPro" id="IPR036968">
    <property type="entry name" value="Enolpyruvate_Tfrase_sf"/>
</dbReference>
<dbReference type="NCBIfam" id="TIGR01356">
    <property type="entry name" value="aroA"/>
    <property type="match status" value="1"/>
</dbReference>
<dbReference type="Gene3D" id="1.20.1090.10">
    <property type="entry name" value="Dehydroquinate synthase-like - alpha domain"/>
    <property type="match status" value="1"/>
</dbReference>
<dbReference type="InterPro" id="IPR046346">
    <property type="entry name" value="Aminoacid_DH-like_N_sf"/>
</dbReference>
<feature type="binding site" evidence="23">
    <location>
        <position position="186"/>
    </location>
    <ligand>
        <name>Zn(2+)</name>
        <dbReference type="ChEBI" id="CHEBI:29105"/>
        <note>catalytic</note>
    </ligand>
</feature>
<evidence type="ECO:0000256" key="21">
    <source>
        <dbReference type="ARBA" id="ARBA00048567"/>
    </source>
</evidence>
<dbReference type="Proteomes" id="UP000095023">
    <property type="component" value="Unassembled WGS sequence"/>
</dbReference>
<evidence type="ECO:0000256" key="1">
    <source>
        <dbReference type="ARBA" id="ARBA00004496"/>
    </source>
</evidence>
<dbReference type="Gene3D" id="3.20.20.70">
    <property type="entry name" value="Aldolase class I"/>
    <property type="match status" value="1"/>
</dbReference>
<dbReference type="InterPro" id="IPR030960">
    <property type="entry name" value="DHQS/DOIS_N"/>
</dbReference>
<dbReference type="CDD" id="cd01065">
    <property type="entry name" value="NAD_bind_Shikimate_DH"/>
    <property type="match status" value="1"/>
</dbReference>
<keyword evidence="8 23" id="KW-0028">Amino-acid biosynthesis</keyword>
<dbReference type="InterPro" id="IPR001381">
    <property type="entry name" value="DHquinase_I"/>
</dbReference>
<evidence type="ECO:0000256" key="4">
    <source>
        <dbReference type="ARBA" id="ARBA00006477"/>
    </source>
</evidence>
<protein>
    <recommendedName>
        <fullName evidence="23">Pentafunctional AROM polypeptide</fullName>
    </recommendedName>
    <domain>
        <recommendedName>
            <fullName evidence="23">3-dehydroquinate synthase</fullName>
            <shortName evidence="23">DHQS</shortName>
            <ecNumber evidence="23">4.2.3.4</ecNumber>
        </recommendedName>
    </domain>
    <domain>
        <recommendedName>
            <fullName evidence="23">3-phosphoshikimate 1-carboxyvinyltransferase</fullName>
            <ecNumber evidence="23">2.5.1.19</ecNumber>
        </recommendedName>
        <alternativeName>
            <fullName evidence="23">5-enolpyruvylshikimate-3-phosphate synthase</fullName>
            <shortName evidence="23">EPSP synthase</shortName>
            <shortName evidence="23">EPSPS</shortName>
        </alternativeName>
    </domain>
    <domain>
        <recommendedName>
            <fullName evidence="23">Shikimate kinase</fullName>
            <shortName evidence="23">SK</shortName>
            <ecNumber evidence="23">2.7.1.71</ecNumber>
        </recommendedName>
    </domain>
    <domain>
        <recommendedName>
            <fullName evidence="23">3-dehydroquinate dehydratase</fullName>
            <shortName evidence="23">3-dehydroquinase</shortName>
            <ecNumber evidence="23">4.2.1.10</ecNumber>
        </recommendedName>
    </domain>
    <domain>
        <recommendedName>
            <fullName evidence="23">Shikimate dehydrogenase</fullName>
            <ecNumber evidence="23">1.1.1.25</ecNumber>
        </recommendedName>
    </domain>
</protein>
<feature type="binding site" evidence="23">
    <location>
        <begin position="171"/>
        <end position="174"/>
    </location>
    <ligand>
        <name>NAD(+)</name>
        <dbReference type="ChEBI" id="CHEBI:57540"/>
    </ligand>
</feature>
<evidence type="ECO:0000256" key="19">
    <source>
        <dbReference type="ARBA" id="ARBA00023268"/>
    </source>
</evidence>
<dbReference type="HAMAP" id="MF_03143">
    <property type="entry name" value="Pentafunct_AroM"/>
    <property type="match status" value="1"/>
</dbReference>
<dbReference type="PANTHER" id="PTHR21090">
    <property type="entry name" value="AROM/DEHYDROQUINATE SYNTHASE"/>
    <property type="match status" value="1"/>
</dbReference>
<dbReference type="InterPro" id="IPR056179">
    <property type="entry name" value="DHQS_C"/>
</dbReference>
<evidence type="ECO:0000256" key="3">
    <source>
        <dbReference type="ARBA" id="ARBA00004842"/>
    </source>
</evidence>
<dbReference type="InterPro" id="IPR023000">
    <property type="entry name" value="Shikimate_kinase_CS"/>
</dbReference>
<feature type="domain" description="Enolpyruvate transferase" evidence="25">
    <location>
        <begin position="403"/>
        <end position="824"/>
    </location>
</feature>
<evidence type="ECO:0000259" key="26">
    <source>
        <dbReference type="Pfam" id="PF01488"/>
    </source>
</evidence>
<evidence type="ECO:0000259" key="29">
    <source>
        <dbReference type="Pfam" id="PF24621"/>
    </source>
</evidence>
<dbReference type="GO" id="GO:0008652">
    <property type="term" value="P:amino acid biosynthetic process"/>
    <property type="evidence" value="ECO:0007669"/>
    <property type="project" value="UniProtKB-KW"/>
</dbReference>
<dbReference type="GO" id="GO:0046872">
    <property type="term" value="F:metal ion binding"/>
    <property type="evidence" value="ECO:0007669"/>
    <property type="project" value="UniProtKB-UniRule"/>
</dbReference>
<sequence length="1571" mass="172199">MDIHKVSILGTESIWIGYDSLNEFMKEIATNLASSTYVLITDTHLAPLHLPRLQKAWAHTGSTARLLTYTILPGETSKSRSTKAAIEDWMLENGCTRDTVILAVGGGVIGDMIGYVAATFMRGVRFVQIPTSLLAMVDSSIGGKTAIDTPHGKNLVGAFWQPKYIFIDLKFLETLPVREFINGMAEVIKTAAIWDAEEFCRLENDASLFMDTILSRRDPENPSNVDLSPVREMLARIVKGSAAIKAQVVTLDEREGGLRNILNFGHSIGHAYEAVLTPFILHGECVAIGMVKEAELSRFLGTLSSEAVARITKILLAYHLPISVTDEAVRSRAGDRIIPTKKLIQIMAVDKKNDGAKKKVVLLKAIGETYEKKATVVSDSDIAIILSPHLKVSPSLDKIPSSTTVIPPGSKSISNRALVLAAMSSGKCKIQNLLHSDDTEHMITALIKLNAAEFSWEDNGKTLVVKGNGGKMNPPNSQIYLGNAGTASRFLTSIACLVPASSGLIVLTGNERMQERPIGPLVDTLRANGCQIEYVNRDGSLPLNIAAGSAPRGGRITLAATTSSQYVSSILMAAPFAQEAVTLSLVGGNPVSLSYVDMTIEMMRAFGISVQKDPEQAYTYHIPKAVYNSPELYVIESDASSATYPLAMAAITGTTCEVPSIGYSSLQGDAKFAVDVLKPMGCTVIQTENSTKVTGPPVGTLKPLPSIDMEPMTDAFLTACVLAAVAPGVTSIYGIANQHVKECDRIAAMCVELAKLGVKCVNKPDGIDIHGINVADLKETKEFIDTYDDHRVAMSFSVLAAVYPFPLLIENRKCVDKTWPAWWDCYHGDFKVELTGFDSHEIIASPGSRPRAVTSIFVIGMRGAGKSTLSQWISAASELPLVDMDKELERIHKRSIKDIVAVSGWAEFRHMEADLLRDLYNSRYEKPVIVSCGGGIVESEESRKLFQQIIADYGIVIHVHRNIHTVHEYLMEDETRPAYGESILDVWERRKTWYQECSSHLIYAPHFTAEDNSLNVKKNLADIAQRMIGDTKSMDNLLERERTFFLSLTFADLNEAATIIDKAVTGSSAVELRVDLLRSPEQADGIPDPSYVTEQVALLRKLTCLPIIYTVRTESQGGQFPDHAYDEAEELILLGVRMCVEFVDLESTFPDKMKDRIFTAVNSRSITKIIASFHDWEGKYKWNDIYWNNMYAACAQHGSVVKLVSLAKQFEDNLALLEFKKMHPTKPLIAINMGRLGQASRIMNGVLTPVTHSLLPIKAAPGQLSVRQVHKGLSLLGHPDVEPLKFFIVGKPIAHSRSPALHNGFFKEVGLPYVYERMETDDITEVQRKIIELGDSFGGASVTVPLKLDAMRVIQKGNLSAHAQAIGAINTVTRDVKTGEMYGDNTDWLGIKTSIEYAAGFDHTFHGASGLVIGAGGTSRAAVYALHKLGISTIYVLNRTISNIESLQEHFKELNIVPILNIEDTRAASFIPPVVAVSCISGEIPLGETMLKTILSEVLKPRSLLGPRKTRRVLLEMAYKPRLTQIMQLAEFHGWNAIPGLNPLVAQGIEQFKIWTGLEAPWSLGQQFVLG</sequence>
<feature type="binding site" evidence="23">
    <location>
        <position position="154"/>
    </location>
    <ligand>
        <name>7-phospho-2-dehydro-3-deoxy-D-arabino-heptonate</name>
        <dbReference type="ChEBI" id="CHEBI:58394"/>
    </ligand>
</feature>
<evidence type="ECO:0000256" key="2">
    <source>
        <dbReference type="ARBA" id="ARBA00004811"/>
    </source>
</evidence>
<dbReference type="FunFam" id="3.40.50.300:FF:001256">
    <property type="entry name" value="Pentafunctional AROM polypeptide"/>
    <property type="match status" value="1"/>
</dbReference>
<feature type="binding site" evidence="23">
    <location>
        <begin position="259"/>
        <end position="263"/>
    </location>
    <ligand>
        <name>7-phospho-2-dehydro-3-deoxy-D-arabino-heptonate</name>
        <dbReference type="ChEBI" id="CHEBI:58394"/>
    </ligand>
</feature>
<feature type="domain" description="3-dehydroquinate synthase C-terminal" evidence="29">
    <location>
        <begin position="183"/>
        <end position="353"/>
    </location>
</feature>
<feature type="binding site" evidence="23">
    <location>
        <position position="282"/>
    </location>
    <ligand>
        <name>7-phospho-2-dehydro-3-deoxy-D-arabino-heptonate</name>
        <dbReference type="ChEBI" id="CHEBI:58394"/>
    </ligand>
</feature>
<dbReference type="InterPro" id="IPR008289">
    <property type="entry name" value="Pentafunct_AroM"/>
</dbReference>
<comment type="pathway">
    <text evidence="23 24">Metabolic intermediate biosynthesis; chorismate biosynthesis; chorismate from D-erythrose 4-phosphate and phosphoenolpyruvate: step 4/7.</text>
</comment>
<dbReference type="GO" id="GO:0003866">
    <property type="term" value="F:3-phosphoshikimate 1-carboxyvinyltransferase activity"/>
    <property type="evidence" value="ECO:0007669"/>
    <property type="project" value="UniProtKB-UniRule"/>
</dbReference>
<comment type="similarity">
    <text evidence="24">In the N-terminal section; belongs to the dehydroquinate synthase family.</text>
</comment>
<accession>A0A1E4TJD1</accession>
<evidence type="ECO:0000256" key="20">
    <source>
        <dbReference type="ARBA" id="ARBA00044633"/>
    </source>
</evidence>
<feature type="binding site" evidence="23">
    <location>
        <position position="351"/>
    </location>
    <ligand>
        <name>7-phospho-2-dehydro-3-deoxy-D-arabino-heptonate</name>
        <dbReference type="ChEBI" id="CHEBI:58394"/>
    </ligand>
</feature>
<dbReference type="GO" id="GO:0005737">
    <property type="term" value="C:cytoplasm"/>
    <property type="evidence" value="ECO:0007669"/>
    <property type="project" value="UniProtKB-SubCell"/>
</dbReference>
<feature type="region of interest" description="3-dehydroquinase" evidence="23">
    <location>
        <begin position="1048"/>
        <end position="1268"/>
    </location>
</feature>
<keyword evidence="9 23" id="KW-0808">Transferase</keyword>
<name>A0A1E4TJD1_9ASCO</name>
<proteinExistence type="inferred from homology"/>
<dbReference type="GO" id="GO:0009073">
    <property type="term" value="P:aromatic amino acid family biosynthetic process"/>
    <property type="evidence" value="ECO:0007669"/>
    <property type="project" value="UniProtKB-UniRule"/>
</dbReference>
<evidence type="ECO:0000256" key="9">
    <source>
        <dbReference type="ARBA" id="ARBA00022679"/>
    </source>
</evidence>
<dbReference type="SUPFAM" id="SSF56796">
    <property type="entry name" value="Dehydroquinate synthase-like"/>
    <property type="match status" value="1"/>
</dbReference>
<dbReference type="SUPFAM" id="SSF51569">
    <property type="entry name" value="Aldolase"/>
    <property type="match status" value="1"/>
</dbReference>
<dbReference type="GO" id="GO:0003855">
    <property type="term" value="F:3-dehydroquinate dehydratase activity"/>
    <property type="evidence" value="ECO:0007669"/>
    <property type="project" value="UniProtKB-UniRule"/>
</dbReference>
<evidence type="ECO:0000256" key="5">
    <source>
        <dbReference type="ARBA" id="ARBA00009349"/>
    </source>
</evidence>
<dbReference type="PROSITE" id="PS01128">
    <property type="entry name" value="SHIKIMATE_KINASE"/>
    <property type="match status" value="1"/>
</dbReference>
<dbReference type="CDD" id="cd01556">
    <property type="entry name" value="EPSP_synthase"/>
    <property type="match status" value="1"/>
</dbReference>
<comment type="similarity">
    <text evidence="23">In the N-terminal section; belongs to the sugar phosphate cyclases superfamily. Dehydroquinate synthase family.</text>
</comment>
<evidence type="ECO:0000256" key="10">
    <source>
        <dbReference type="ARBA" id="ARBA00022723"/>
    </source>
</evidence>
<keyword evidence="17 23" id="KW-0057">Aromatic amino acid biosynthesis</keyword>
<dbReference type="HAMAP" id="MF_00109">
    <property type="entry name" value="Shikimate_kinase"/>
    <property type="match status" value="1"/>
</dbReference>
<evidence type="ECO:0000256" key="7">
    <source>
        <dbReference type="ARBA" id="ARBA00022490"/>
    </source>
</evidence>
<comment type="catalytic activity">
    <reaction evidence="21 23 24">
        <text>shikimate + ATP = 3-phosphoshikimate + ADP + H(+)</text>
        <dbReference type="Rhea" id="RHEA:13121"/>
        <dbReference type="ChEBI" id="CHEBI:15378"/>
        <dbReference type="ChEBI" id="CHEBI:30616"/>
        <dbReference type="ChEBI" id="CHEBI:36208"/>
        <dbReference type="ChEBI" id="CHEBI:145989"/>
        <dbReference type="ChEBI" id="CHEBI:456216"/>
        <dbReference type="EC" id="2.7.1.71"/>
    </reaction>
</comment>
<comment type="caution">
    <text evidence="23">Lacks conserved residue(s) required for the propagation of feature annotation.</text>
</comment>
<comment type="similarity">
    <text evidence="6">Belongs to the EPSP synthase family.</text>
</comment>
<evidence type="ECO:0000256" key="8">
    <source>
        <dbReference type="ARBA" id="ARBA00022605"/>
    </source>
</evidence>
<dbReference type="EMBL" id="KV453841">
    <property type="protein sequence ID" value="ODV91843.1"/>
    <property type="molecule type" value="Genomic_DNA"/>
</dbReference>
<feature type="active site" description="For EPSP synthase activity" evidence="23">
    <location>
        <position position="814"/>
    </location>
</feature>
<dbReference type="GO" id="GO:0004765">
    <property type="term" value="F:shikimate kinase activity"/>
    <property type="evidence" value="ECO:0007669"/>
    <property type="project" value="UniProtKB-UniRule"/>
</dbReference>
<evidence type="ECO:0000313" key="30">
    <source>
        <dbReference type="EMBL" id="ODV91843.1"/>
    </source>
</evidence>
<dbReference type="Pfam" id="PF01488">
    <property type="entry name" value="Shikimate_DH"/>
    <property type="match status" value="1"/>
</dbReference>
<comment type="catalytic activity">
    <reaction evidence="23 24">
        <text>shikimate + NADP(+) = 3-dehydroshikimate + NADPH + H(+)</text>
        <dbReference type="Rhea" id="RHEA:17737"/>
        <dbReference type="ChEBI" id="CHEBI:15378"/>
        <dbReference type="ChEBI" id="CHEBI:16630"/>
        <dbReference type="ChEBI" id="CHEBI:36208"/>
        <dbReference type="ChEBI" id="CHEBI:57783"/>
        <dbReference type="ChEBI" id="CHEBI:58349"/>
        <dbReference type="EC" id="1.1.1.25"/>
    </reaction>
</comment>
<comment type="pathway">
    <text evidence="23 24">Metabolic intermediate biosynthesis; chorismate biosynthesis; chorismate from D-erythrose 4-phosphate and phosphoenolpyruvate: step 2/7.</text>
</comment>
<reference evidence="31" key="1">
    <citation type="submission" date="2016-02" db="EMBL/GenBank/DDBJ databases">
        <title>Comparative genomics of biotechnologically important yeasts.</title>
        <authorList>
            <consortium name="DOE Joint Genome Institute"/>
            <person name="Riley R."/>
            <person name="Haridas S."/>
            <person name="Wolfe K.H."/>
            <person name="Lopes M.R."/>
            <person name="Hittinger C.T."/>
            <person name="Goker M."/>
            <person name="Salamov A."/>
            <person name="Wisecaver J."/>
            <person name="Long T.M."/>
            <person name="Aerts A.L."/>
            <person name="Barry K."/>
            <person name="Choi C."/>
            <person name="Clum A."/>
            <person name="Coughlan A.Y."/>
            <person name="Deshpande S."/>
            <person name="Douglass A.P."/>
            <person name="Hanson S.J."/>
            <person name="Klenk H.-P."/>
            <person name="Labutti K."/>
            <person name="Lapidus A."/>
            <person name="Lindquist E."/>
            <person name="Lipzen A."/>
            <person name="Meier-Kolthoff J.P."/>
            <person name="Ohm R.A."/>
            <person name="Otillar R.P."/>
            <person name="Pangilinan J."/>
            <person name="Peng Y."/>
            <person name="Rokas A."/>
            <person name="Rosa C.A."/>
            <person name="Scheuner C."/>
            <person name="Sibirny A.A."/>
            <person name="Slot J.C."/>
            <person name="Stielow J.B."/>
            <person name="Sun H."/>
            <person name="Kurtzman C.P."/>
            <person name="Blackwell M."/>
            <person name="Jeffries T.W."/>
            <person name="Grigoriev I.V."/>
        </authorList>
    </citation>
    <scope>NUCLEOTIDE SEQUENCE [LARGE SCALE GENOMIC DNA]</scope>
    <source>
        <strain evidence="31">NRRL Y-17796</strain>
    </source>
</reference>
<evidence type="ECO:0000256" key="24">
    <source>
        <dbReference type="PIRNR" id="PIRNR000514"/>
    </source>
</evidence>
<evidence type="ECO:0000313" key="31">
    <source>
        <dbReference type="Proteomes" id="UP000095023"/>
    </source>
</evidence>
<dbReference type="EC" id="4.2.1.10" evidence="23"/>
<comment type="subcellular location">
    <subcellularLocation>
        <location evidence="1 23 24">Cytoplasm</location>
    </subcellularLocation>
</comment>
<dbReference type="EC" id="1.1.1.25" evidence="23"/>
<dbReference type="GO" id="GO:0003856">
    <property type="term" value="F:3-dehydroquinate synthase activity"/>
    <property type="evidence" value="ECO:0007669"/>
    <property type="project" value="UniProtKB-UniRule"/>
</dbReference>
<dbReference type="GO" id="GO:0009423">
    <property type="term" value="P:chorismate biosynthetic process"/>
    <property type="evidence" value="ECO:0007669"/>
    <property type="project" value="UniProtKB-UniRule"/>
</dbReference>
<dbReference type="HAMAP" id="MF_00210">
    <property type="entry name" value="EPSP_synth"/>
    <property type="match status" value="1"/>
</dbReference>
<dbReference type="InterPro" id="IPR016037">
    <property type="entry name" value="DHQ_synth_AroB"/>
</dbReference>
<comment type="similarity">
    <text evidence="23 24">In the 2nd section; belongs to the EPSP synthase family.</text>
</comment>
<dbReference type="CDD" id="cd00464">
    <property type="entry name" value="SK"/>
    <property type="match status" value="1"/>
</dbReference>
<dbReference type="PIRSF" id="PIRSF000514">
    <property type="entry name" value="Pentafunct_AroM"/>
    <property type="match status" value="1"/>
</dbReference>
<dbReference type="InterPro" id="IPR013708">
    <property type="entry name" value="Shikimate_DH-bd_N"/>
</dbReference>
<feature type="binding site" evidence="23">
    <location>
        <begin position="131"/>
        <end position="132"/>
    </location>
    <ligand>
        <name>NAD(+)</name>
        <dbReference type="ChEBI" id="CHEBI:57540"/>
    </ligand>
</feature>
<evidence type="ECO:0000256" key="13">
    <source>
        <dbReference type="ARBA" id="ARBA00022833"/>
    </source>
</evidence>
<organism evidence="30 31">
    <name type="scientific">Tortispora caseinolytica NRRL Y-17796</name>
    <dbReference type="NCBI Taxonomy" id="767744"/>
    <lineage>
        <taxon>Eukaryota</taxon>
        <taxon>Fungi</taxon>
        <taxon>Dikarya</taxon>
        <taxon>Ascomycota</taxon>
        <taxon>Saccharomycotina</taxon>
        <taxon>Trigonopsidomycetes</taxon>
        <taxon>Trigonopsidales</taxon>
        <taxon>Trigonopsidaceae</taxon>
        <taxon>Tortispora</taxon>
    </lineage>
</organism>
<feature type="region of interest" description="3-dehydroquinate synthase" evidence="23">
    <location>
        <begin position="1"/>
        <end position="379"/>
    </location>
</feature>
<feature type="domain" description="3-dehydroquinate synthase N-terminal" evidence="27">
    <location>
        <begin position="69"/>
        <end position="181"/>
    </location>
</feature>
<evidence type="ECO:0000259" key="27">
    <source>
        <dbReference type="Pfam" id="PF01761"/>
    </source>
</evidence>
<evidence type="ECO:0000256" key="12">
    <source>
        <dbReference type="ARBA" id="ARBA00022777"/>
    </source>
</evidence>
<evidence type="ECO:0000259" key="28">
    <source>
        <dbReference type="Pfam" id="PF08501"/>
    </source>
</evidence>
<evidence type="ECO:0000259" key="25">
    <source>
        <dbReference type="Pfam" id="PF00275"/>
    </source>
</evidence>
<dbReference type="PANTHER" id="PTHR21090:SF5">
    <property type="entry name" value="PENTAFUNCTIONAL AROM POLYPEPTIDE"/>
    <property type="match status" value="1"/>
</dbReference>
<feature type="active site" description="Schiff-base intermediate with substrate; for 3-dehydroquinate dehydratase activity" evidence="23">
    <location>
        <position position="1202"/>
    </location>
</feature>
<evidence type="ECO:0000256" key="16">
    <source>
        <dbReference type="ARBA" id="ARBA00023002"/>
    </source>
</evidence>
<dbReference type="InterPro" id="IPR006151">
    <property type="entry name" value="Shikm_DH/Glu-tRNA_Rdtase"/>
</dbReference>
<dbReference type="InterPro" id="IPR023193">
    <property type="entry name" value="EPSP_synthase_CS"/>
</dbReference>
<dbReference type="GO" id="GO:0004764">
    <property type="term" value="F:shikimate 3-dehydrogenase (NADP+) activity"/>
    <property type="evidence" value="ECO:0007669"/>
    <property type="project" value="UniProtKB-UniRule"/>
</dbReference>
<comment type="subunit">
    <text evidence="23 24">Homodimer.</text>
</comment>
<comment type="pathway">
    <text evidence="2 23 24">Metabolic intermediate biosynthesis; chorismate biosynthesis; chorismate from D-erythrose 4-phosphate and phosphoenolpyruvate: step 6/7.</text>
</comment>
<keyword evidence="14 23" id="KW-0067">ATP-binding</keyword>
<comment type="similarity">
    <text evidence="4">In the 2nd section; belongs to the type-I 3-dehydroquinase family.</text>
</comment>
<feature type="domain" description="Quinate/shikimate 5-dehydrogenase/glutamyl-tRNA reductase" evidence="26">
    <location>
        <begin position="1405"/>
        <end position="1463"/>
    </location>
</feature>
<feature type="binding site" evidence="23">
    <location>
        <position position="144"/>
    </location>
    <ligand>
        <name>7-phospho-2-dehydro-3-deoxy-D-arabino-heptonate</name>
        <dbReference type="ChEBI" id="CHEBI:58394"/>
    </ligand>
</feature>
<dbReference type="NCBIfam" id="TIGR01809">
    <property type="entry name" value="Shik-DH-AROM"/>
    <property type="match status" value="1"/>
</dbReference>
<comment type="cofactor">
    <cofactor evidence="23 24">
        <name>Zn(2+)</name>
        <dbReference type="ChEBI" id="CHEBI:29105"/>
    </cofactor>
    <text evidence="23 24">Binds 2 Zn(2+) ions per subunit.</text>
</comment>
<keyword evidence="16 23" id="KW-0560">Oxidoreductase</keyword>
<feature type="binding site" evidence="23">
    <location>
        <position position="122"/>
    </location>
    <ligand>
        <name>7-phospho-2-dehydro-3-deoxy-D-arabino-heptonate</name>
        <dbReference type="ChEBI" id="CHEBI:58394"/>
    </ligand>
</feature>
<dbReference type="NCBIfam" id="TIGR01093">
    <property type="entry name" value="aroD"/>
    <property type="match status" value="1"/>
</dbReference>
<dbReference type="SUPFAM" id="SSF52540">
    <property type="entry name" value="P-loop containing nucleoside triphosphate hydrolases"/>
    <property type="match status" value="1"/>
</dbReference>
<keyword evidence="11 23" id="KW-0547">Nucleotide-binding</keyword>
<dbReference type="InterPro" id="IPR031322">
    <property type="entry name" value="Shikimate/glucono_kinase"/>
</dbReference>
<evidence type="ECO:0000256" key="15">
    <source>
        <dbReference type="ARBA" id="ARBA00022857"/>
    </source>
</evidence>
<dbReference type="InterPro" id="IPR036291">
    <property type="entry name" value="NAD(P)-bd_dom_sf"/>
</dbReference>
<dbReference type="NCBIfam" id="TIGR01357">
    <property type="entry name" value="aroB"/>
    <property type="match status" value="1"/>
</dbReference>
<comment type="similarity">
    <text evidence="23 24">In the 3rd section; belongs to the shikimate kinase family.</text>
</comment>
<gene>
    <name evidence="30" type="ORF">CANCADRAFT_76748</name>
</gene>
<dbReference type="Pfam" id="PF00275">
    <property type="entry name" value="EPSP_synthase"/>
    <property type="match status" value="1"/>
</dbReference>
<evidence type="ECO:0000256" key="18">
    <source>
        <dbReference type="ARBA" id="ARBA00023239"/>
    </source>
</evidence>
<comment type="function">
    <text evidence="22 23 24">The AROM polypeptide catalyzes 5 consecutive enzymatic reactions in prechorismate polyaromatic amino acid biosynthesis.</text>
</comment>
<dbReference type="Pfam" id="PF01202">
    <property type="entry name" value="SKI"/>
    <property type="match status" value="1"/>
</dbReference>
<feature type="binding site" evidence="23">
    <location>
        <position position="153"/>
    </location>
    <ligand>
        <name>NAD(+)</name>
        <dbReference type="ChEBI" id="CHEBI:57540"/>
    </ligand>
</feature>
<dbReference type="PRINTS" id="PR01100">
    <property type="entry name" value="SHIKIMTKNASE"/>
</dbReference>
<dbReference type="InterPro" id="IPR001986">
    <property type="entry name" value="Enolpyruvate_Tfrase_dom"/>
</dbReference>
<feature type="binding site" evidence="23">
    <location>
        <position position="138"/>
    </location>
    <ligand>
        <name>7-phospho-2-dehydro-3-deoxy-D-arabino-heptonate</name>
        <dbReference type="ChEBI" id="CHEBI:58394"/>
    </ligand>
</feature>
<comment type="similarity">
    <text evidence="23 24">In the 4th section; belongs to the type-I 3-dehydroquinase family.</text>
</comment>
<feature type="binding site" evidence="23">
    <location>
        <position position="245"/>
    </location>
    <ligand>
        <name>7-phospho-2-dehydro-3-deoxy-D-arabino-heptonate</name>
        <dbReference type="ChEBI" id="CHEBI:58394"/>
    </ligand>
</feature>
<keyword evidence="10 23" id="KW-0479">Metal-binding</keyword>
<keyword evidence="18 23" id="KW-0456">Lyase</keyword>
<feature type="active site" description="Proton acceptor; for 3-dehydroquinate dehydratase activity" evidence="23">
    <location>
        <position position="1174"/>
    </location>
</feature>
<evidence type="ECO:0000256" key="6">
    <source>
        <dbReference type="ARBA" id="ARBA00009948"/>
    </source>
</evidence>
<feature type="binding site" evidence="23">
    <location>
        <begin position="106"/>
        <end position="108"/>
    </location>
    <ligand>
        <name>NAD(+)</name>
        <dbReference type="ChEBI" id="CHEBI:57540"/>
    </ligand>
</feature>
<dbReference type="Pfam" id="PF08501">
    <property type="entry name" value="Shikimate_dh_N"/>
    <property type="match status" value="1"/>
</dbReference>
<dbReference type="Pfam" id="PF01487">
    <property type="entry name" value="DHquinase_I"/>
    <property type="match status" value="1"/>
</dbReference>
<dbReference type="SUPFAM" id="SSF51735">
    <property type="entry name" value="NAD(P)-binding Rossmann-fold domains"/>
    <property type="match status" value="1"/>
</dbReference>
<dbReference type="FunFam" id="3.65.10.10:FF:000007">
    <property type="entry name" value="Pentafunctional AROM polypeptide"/>
    <property type="match status" value="1"/>
</dbReference>
<dbReference type="InterPro" id="IPR013792">
    <property type="entry name" value="RNA3'P_cycl/enolpyr_Trfase_a/b"/>
</dbReference>